<keyword evidence="2" id="KW-1185">Reference proteome</keyword>
<gene>
    <name evidence="1" type="ORF">OXX778_LOCUS5960</name>
</gene>
<evidence type="ECO:0000313" key="2">
    <source>
        <dbReference type="Proteomes" id="UP000663879"/>
    </source>
</evidence>
<sequence>MPDDPKCNELYTYFDRQWLKNILPKYWNNFESNVRTNNRIEGFHSGLNKKISRQHSNIFLLINHLKIQQACTYVDYARIKLGQKIREVSKKDQEKEQKLEMLKNHYKVSNDISNYLLALNQFIQFPYEFWYDLPDQIQNYDENETENIQDSHELIAQNFEQAFEIFENDDESVREDLMFANFETISDLPNLWANEQDINSVSAFQNSGSSQAIRSTASIFLILDEINMSQNVDTDNFDNVGSLVNQEPLISMSNAKQREEERKIQLTAQYKLEITADDIANEVRLMWRINGLSSSRKRITMKDRAEALRSWNSFFNFSYTEKLKKEFLFN</sequence>
<proteinExistence type="predicted"/>
<dbReference type="AlphaFoldDB" id="A0A813S6Q0"/>
<organism evidence="1 2">
    <name type="scientific">Brachionus calyciflorus</name>
    <dbReference type="NCBI Taxonomy" id="104777"/>
    <lineage>
        <taxon>Eukaryota</taxon>
        <taxon>Metazoa</taxon>
        <taxon>Spiralia</taxon>
        <taxon>Gnathifera</taxon>
        <taxon>Rotifera</taxon>
        <taxon>Eurotatoria</taxon>
        <taxon>Monogononta</taxon>
        <taxon>Pseudotrocha</taxon>
        <taxon>Ploima</taxon>
        <taxon>Brachionidae</taxon>
        <taxon>Brachionus</taxon>
    </lineage>
</organism>
<name>A0A813S6Q0_9BILA</name>
<dbReference type="OrthoDB" id="10171223at2759"/>
<dbReference type="EMBL" id="CAJNOC010000679">
    <property type="protein sequence ID" value="CAF0790850.1"/>
    <property type="molecule type" value="Genomic_DNA"/>
</dbReference>
<evidence type="ECO:0000313" key="1">
    <source>
        <dbReference type="EMBL" id="CAF0790850.1"/>
    </source>
</evidence>
<protein>
    <submittedName>
        <fullName evidence="1">Uncharacterized protein</fullName>
    </submittedName>
</protein>
<dbReference type="Proteomes" id="UP000663879">
    <property type="component" value="Unassembled WGS sequence"/>
</dbReference>
<reference evidence="1" key="1">
    <citation type="submission" date="2021-02" db="EMBL/GenBank/DDBJ databases">
        <authorList>
            <person name="Nowell W R."/>
        </authorList>
    </citation>
    <scope>NUCLEOTIDE SEQUENCE</scope>
    <source>
        <strain evidence="1">Ploen Becks lab</strain>
    </source>
</reference>
<comment type="caution">
    <text evidence="1">The sequence shown here is derived from an EMBL/GenBank/DDBJ whole genome shotgun (WGS) entry which is preliminary data.</text>
</comment>
<accession>A0A813S6Q0</accession>